<protein>
    <submittedName>
        <fullName evidence="3">Glycoside hydrolase family 79 protein</fullName>
    </submittedName>
</protein>
<keyword evidence="3" id="KW-0378">Hydrolase</keyword>
<dbReference type="InterPro" id="IPR013780">
    <property type="entry name" value="Glyco_hydro_b"/>
</dbReference>
<gene>
    <name evidence="3" type="ORF">TI39_contig340g00003</name>
</gene>
<dbReference type="SUPFAM" id="SSF51445">
    <property type="entry name" value="(Trans)glycosidases"/>
    <property type="match status" value="1"/>
</dbReference>
<accession>A0A0F4GRV4</accession>
<dbReference type="EMBL" id="LAFY01000332">
    <property type="protein sequence ID" value="KJY00180.1"/>
    <property type="molecule type" value="Genomic_DNA"/>
</dbReference>
<dbReference type="Gene3D" id="2.60.40.1180">
    <property type="entry name" value="Golgi alpha-mannosidase II"/>
    <property type="match status" value="1"/>
</dbReference>
<evidence type="ECO:0000313" key="3">
    <source>
        <dbReference type="EMBL" id="KJY00180.1"/>
    </source>
</evidence>
<evidence type="ECO:0000259" key="2">
    <source>
        <dbReference type="Pfam" id="PF16862"/>
    </source>
</evidence>
<sequence length="568" mass="61608">MAEYACAPTTFTKRFARSSGGNTSPVDLPPWAITSLCFPRLAVCRYPILITSIMMWFSLLLLPLAVPLALSTPLLETRQSLLINVPFNTPSGASDVVPHNYAALAISQHSFHEYAGNKASPNIFSRNLINSISSRQGAPVAIRVGGTSGDFSVFLPNQREALTLPPGAEPGDIPRGMRIGTAWFEGFGVLPNVRWTYMAHLANDSNGQLANSVAAVREALKNIPSGTLDALEIGNEVNFYSNVNRPGSYSPSSYLSDFNRYRTAIENAVGPQPYQAPVLYENNCPWCVANIFNLGQGGDPPIKSVAPHHYMDGGPQPMSRQAAYMNHTRIARKLDAFKAPVAWLKANRPKIPLHLAEVNSNTYSQGNEEKIGVFGSALWLVDYMLYGATLSIKRMNVQQSTGFAYTSWRAVEYFGKPAAVLPPYYAHPFVADVIGNSGNVRIHDLKLGLDLLSAYAVYDTSSNTVSKIVLINLHDWSPSSSSSSRPSRSVSFKLGGSSYGSIVRIEKLTAPGADVQDASRISWKGQSWTRASNGLPVSGTSTTQATRANNGRFAVNIRASEALLLTLT</sequence>
<reference evidence="3 4" key="1">
    <citation type="submission" date="2015-03" db="EMBL/GenBank/DDBJ databases">
        <title>RNA-seq based gene annotation and comparative genomics of four Zymoseptoria species reveal species-specific pathogenicity related genes and transposable element activity.</title>
        <authorList>
            <person name="Grandaubert J."/>
            <person name="Bhattacharyya A."/>
            <person name="Stukenbrock E.H."/>
        </authorList>
    </citation>
    <scope>NUCLEOTIDE SEQUENCE [LARGE SCALE GENOMIC DNA]</scope>
    <source>
        <strain evidence="3 4">Zb18110</strain>
    </source>
</reference>
<feature type="transmembrane region" description="Helical" evidence="1">
    <location>
        <begin position="48"/>
        <end position="70"/>
    </location>
</feature>
<dbReference type="PANTHER" id="PTHR36183">
    <property type="entry name" value="BETA-GLUCURONIDASE"/>
    <property type="match status" value="1"/>
</dbReference>
<proteinExistence type="predicted"/>
<keyword evidence="1" id="KW-0812">Transmembrane</keyword>
<dbReference type="GO" id="GO:0016787">
    <property type="term" value="F:hydrolase activity"/>
    <property type="evidence" value="ECO:0007669"/>
    <property type="project" value="UniProtKB-KW"/>
</dbReference>
<organism evidence="3 4">
    <name type="scientific">Zymoseptoria brevis</name>
    <dbReference type="NCBI Taxonomy" id="1047168"/>
    <lineage>
        <taxon>Eukaryota</taxon>
        <taxon>Fungi</taxon>
        <taxon>Dikarya</taxon>
        <taxon>Ascomycota</taxon>
        <taxon>Pezizomycotina</taxon>
        <taxon>Dothideomycetes</taxon>
        <taxon>Dothideomycetidae</taxon>
        <taxon>Mycosphaerellales</taxon>
        <taxon>Mycosphaerellaceae</taxon>
        <taxon>Zymoseptoria</taxon>
    </lineage>
</organism>
<dbReference type="Proteomes" id="UP000033647">
    <property type="component" value="Unassembled WGS sequence"/>
</dbReference>
<name>A0A0F4GRV4_9PEZI</name>
<dbReference type="OrthoDB" id="2831684at2759"/>
<dbReference type="InterPro" id="IPR017853">
    <property type="entry name" value="GH"/>
</dbReference>
<dbReference type="Pfam" id="PF16862">
    <property type="entry name" value="Glyco_hydro_79C"/>
    <property type="match status" value="1"/>
</dbReference>
<dbReference type="PANTHER" id="PTHR36183:SF2">
    <property type="entry name" value="BETA-GLUCURONIDASE C-TERMINAL DOMAIN-CONTAINING PROTEIN"/>
    <property type="match status" value="1"/>
</dbReference>
<evidence type="ECO:0000313" key="4">
    <source>
        <dbReference type="Proteomes" id="UP000033647"/>
    </source>
</evidence>
<evidence type="ECO:0000256" key="1">
    <source>
        <dbReference type="SAM" id="Phobius"/>
    </source>
</evidence>
<dbReference type="InterPro" id="IPR031728">
    <property type="entry name" value="GlcAase_C"/>
</dbReference>
<feature type="domain" description="Beta-glucuronidase C-terminal" evidence="2">
    <location>
        <begin position="454"/>
        <end position="564"/>
    </location>
</feature>
<keyword evidence="1" id="KW-0472">Membrane</keyword>
<keyword evidence="4" id="KW-1185">Reference proteome</keyword>
<dbReference type="Gene3D" id="3.20.20.80">
    <property type="entry name" value="Glycosidases"/>
    <property type="match status" value="1"/>
</dbReference>
<keyword evidence="1" id="KW-1133">Transmembrane helix</keyword>
<dbReference type="AlphaFoldDB" id="A0A0F4GRV4"/>
<comment type="caution">
    <text evidence="3">The sequence shown here is derived from an EMBL/GenBank/DDBJ whole genome shotgun (WGS) entry which is preliminary data.</text>
</comment>
<dbReference type="InterPro" id="IPR052974">
    <property type="entry name" value="GH79_Enzymes"/>
</dbReference>